<accession>A0A7R6SYC7</accession>
<dbReference type="EMBL" id="AP017470">
    <property type="protein sequence ID" value="BBB31740.1"/>
    <property type="molecule type" value="Genomic_DNA"/>
</dbReference>
<proteinExistence type="predicted"/>
<evidence type="ECO:0000313" key="1">
    <source>
        <dbReference type="EMBL" id="BBB31740.1"/>
    </source>
</evidence>
<organism evidence="1 2">
    <name type="scientific">Thermotomaculum hydrothermale</name>
    <dbReference type="NCBI Taxonomy" id="981385"/>
    <lineage>
        <taxon>Bacteria</taxon>
        <taxon>Pseudomonadati</taxon>
        <taxon>Acidobacteriota</taxon>
        <taxon>Holophagae</taxon>
        <taxon>Thermotomaculales</taxon>
        <taxon>Thermotomaculaceae</taxon>
        <taxon>Thermotomaculum</taxon>
    </lineage>
</organism>
<dbReference type="AlphaFoldDB" id="A0A7R6SYC7"/>
<evidence type="ECO:0000313" key="2">
    <source>
        <dbReference type="Proteomes" id="UP000595564"/>
    </source>
</evidence>
<name>A0A7R6SYC7_9BACT</name>
<keyword evidence="2" id="KW-1185">Reference proteome</keyword>
<protein>
    <submittedName>
        <fullName evidence="1">Uncharacterized protein</fullName>
    </submittedName>
</protein>
<gene>
    <name evidence="1" type="ORF">TTHT_0093</name>
</gene>
<dbReference type="RefSeq" id="WP_201328073.1">
    <property type="nucleotide sequence ID" value="NZ_AP017470.1"/>
</dbReference>
<dbReference type="Proteomes" id="UP000595564">
    <property type="component" value="Chromosome"/>
</dbReference>
<sequence>MKKAAKKRKTVLNTLIILILANFIFVSQGLVLCFEPGNKCILEYKISPCSIEKNSTKSQNKKAPSLQKQTCSDVEISVDITNKKCCKPIIASTATPQNLIAYNFKKHLFEKKNIKLLYRQNTTKILSTIVLRI</sequence>
<reference evidence="1 2" key="1">
    <citation type="journal article" date="2012" name="Extremophiles">
        <title>Thermotomaculum hydrothermale gen. nov., sp. nov., a novel heterotrophic thermophile within the phylum Acidobacteria from a deep-sea hydrothermal vent chimney in the Southern Okinawa Trough.</title>
        <authorList>
            <person name="Izumi H."/>
            <person name="Nunoura T."/>
            <person name="Miyazaki M."/>
            <person name="Mino S."/>
            <person name="Toki T."/>
            <person name="Takai K."/>
            <person name="Sako Y."/>
            <person name="Sawabe T."/>
            <person name="Nakagawa S."/>
        </authorList>
    </citation>
    <scope>NUCLEOTIDE SEQUENCE [LARGE SCALE GENOMIC DNA]</scope>
    <source>
        <strain evidence="1 2">AC55</strain>
    </source>
</reference>
<dbReference type="KEGG" id="thyd:TTHT_0093"/>